<dbReference type="Gene3D" id="2.40.30.170">
    <property type="match status" value="1"/>
</dbReference>
<keyword evidence="2" id="KW-0472">Membrane</keyword>
<reference evidence="3 4" key="1">
    <citation type="submission" date="2020-06" db="EMBL/GenBank/DDBJ databases">
        <title>Draft genome of Uliginosibacterium sp. IMCC34675.</title>
        <authorList>
            <person name="Song J."/>
        </authorList>
    </citation>
    <scope>NUCLEOTIDE SEQUENCE [LARGE SCALE GENOMIC DNA]</scope>
    <source>
        <strain evidence="3 4">IMCC34675</strain>
    </source>
</reference>
<comment type="caution">
    <text evidence="3">The sequence shown here is derived from an EMBL/GenBank/DDBJ whole genome shotgun (WGS) entry which is preliminary data.</text>
</comment>
<proteinExistence type="predicted"/>
<keyword evidence="2" id="KW-0812">Transmembrane</keyword>
<dbReference type="Gene3D" id="1.10.287.470">
    <property type="entry name" value="Helix hairpin bin"/>
    <property type="match status" value="1"/>
</dbReference>
<gene>
    <name evidence="3" type="ORF">HJ583_011350</name>
</gene>
<feature type="transmembrane region" description="Helical" evidence="2">
    <location>
        <begin position="35"/>
        <end position="54"/>
    </location>
</feature>
<sequence length="349" mass="38477">MKIRFRIPEAADPRREGGLSLPPQESKRVPPRLRWLLITLLALSPAIWVAVHFIREWLWVEARGFVMFEELSLQAPQDATVTELNLSSGSQVTQGSVLLRLDNPALRAEYEVLRAANVAASAKEAVAIHQAQLQSQRQTLKALQQRQAALHQRVLVLRDLAARDAATRGEVLAAEGEELALLGSIQAQQESILRSTPSPLPVVSASFSAEQRARLASLEARMGELTVRAPVAGTADNLMLTRGQRVSQGEPMLVLRHGRPHVVAFMQGRELGLTHSGETVRIVLPNRVTLQGRILGPAPSTRRLPEELAGTLDPRNQRLQVLIETDALPAEARIHQLPVTIRSLRFSGW</sequence>
<evidence type="ECO:0000256" key="2">
    <source>
        <dbReference type="SAM" id="Phobius"/>
    </source>
</evidence>
<dbReference type="RefSeq" id="WP_170022043.1">
    <property type="nucleotide sequence ID" value="NZ_JABCSC020000003.1"/>
</dbReference>
<evidence type="ECO:0000313" key="4">
    <source>
        <dbReference type="Proteomes" id="UP000778523"/>
    </source>
</evidence>
<protein>
    <submittedName>
        <fullName evidence="3">Biotin/lipoyl-binding protein</fullName>
    </submittedName>
</protein>
<organism evidence="3 4">
    <name type="scientific">Uliginosibacterium aquaticum</name>
    <dbReference type="NCBI Taxonomy" id="2731212"/>
    <lineage>
        <taxon>Bacteria</taxon>
        <taxon>Pseudomonadati</taxon>
        <taxon>Pseudomonadota</taxon>
        <taxon>Betaproteobacteria</taxon>
        <taxon>Rhodocyclales</taxon>
        <taxon>Zoogloeaceae</taxon>
        <taxon>Uliginosibacterium</taxon>
    </lineage>
</organism>
<dbReference type="PANTHER" id="PTHR30386:SF17">
    <property type="entry name" value="ALKALINE PROTEASE SECRETION PROTEIN APRE"/>
    <property type="match status" value="1"/>
</dbReference>
<dbReference type="EMBL" id="JABCSC020000003">
    <property type="protein sequence ID" value="NSL55622.1"/>
    <property type="molecule type" value="Genomic_DNA"/>
</dbReference>
<keyword evidence="2" id="KW-1133">Transmembrane helix</keyword>
<dbReference type="Gene3D" id="2.40.50.100">
    <property type="match status" value="1"/>
</dbReference>
<dbReference type="PANTHER" id="PTHR30386">
    <property type="entry name" value="MEMBRANE FUSION SUBUNIT OF EMRAB-TOLC MULTIDRUG EFFLUX PUMP"/>
    <property type="match status" value="1"/>
</dbReference>
<keyword evidence="1" id="KW-0175">Coiled coil</keyword>
<dbReference type="InterPro" id="IPR050739">
    <property type="entry name" value="MFP"/>
</dbReference>
<evidence type="ECO:0000313" key="3">
    <source>
        <dbReference type="EMBL" id="NSL55622.1"/>
    </source>
</evidence>
<keyword evidence="4" id="KW-1185">Reference proteome</keyword>
<name>A0ABX2IGJ6_9RHOO</name>
<feature type="coiled-coil region" evidence="1">
    <location>
        <begin position="126"/>
        <end position="153"/>
    </location>
</feature>
<dbReference type="Proteomes" id="UP000778523">
    <property type="component" value="Unassembled WGS sequence"/>
</dbReference>
<accession>A0ABX2IGJ6</accession>
<evidence type="ECO:0000256" key="1">
    <source>
        <dbReference type="SAM" id="Coils"/>
    </source>
</evidence>